<evidence type="ECO:0000313" key="4">
    <source>
        <dbReference type="Proteomes" id="UP000228934"/>
    </source>
</evidence>
<dbReference type="EMBL" id="KV922782">
    <property type="protein sequence ID" value="PIN88605.1"/>
    <property type="molecule type" value="Genomic_DNA"/>
</dbReference>
<keyword evidence="4" id="KW-1185">Reference proteome</keyword>
<organism evidence="3 4">
    <name type="scientific">Aquarana catesbeiana</name>
    <name type="common">American bullfrog</name>
    <name type="synonym">Rana catesbeiana</name>
    <dbReference type="NCBI Taxonomy" id="8400"/>
    <lineage>
        <taxon>Eukaryota</taxon>
        <taxon>Metazoa</taxon>
        <taxon>Chordata</taxon>
        <taxon>Craniata</taxon>
        <taxon>Vertebrata</taxon>
        <taxon>Euteleostomi</taxon>
        <taxon>Amphibia</taxon>
        <taxon>Batrachia</taxon>
        <taxon>Anura</taxon>
        <taxon>Neobatrachia</taxon>
        <taxon>Ranoidea</taxon>
        <taxon>Ranidae</taxon>
        <taxon>Aquarana</taxon>
    </lineage>
</organism>
<evidence type="ECO:0000256" key="1">
    <source>
        <dbReference type="SAM" id="MobiDB-lite"/>
    </source>
</evidence>
<evidence type="ECO:0000313" key="3">
    <source>
        <dbReference type="EMBL" id="PIN88605.1"/>
    </source>
</evidence>
<feature type="domain" description="PiggyBac transposable element-derived protein" evidence="2">
    <location>
        <begin position="92"/>
        <end position="157"/>
    </location>
</feature>
<dbReference type="PANTHER" id="PTHR46599:SF3">
    <property type="entry name" value="PIGGYBAC TRANSPOSABLE ELEMENT-DERIVED PROTEIN 4"/>
    <property type="match status" value="1"/>
</dbReference>
<accession>A0A2G9NC13</accession>
<dbReference type="OrthoDB" id="118105at2759"/>
<sequence>MASKKRTSTSKAVYDMLENSDSDTESLAELSDSDSWGSSSSNTESDFCDDPATDISGVRTWCSIECGTDHVAPPRIPFTRAPGIKVDVEDDNPLAYLQLFLTDEVIEKIVTETNRYQEQQAATPRRFSRSRKWEPVTKEDIWKFLGLKILQGVVGNPCRSCIGQPRNY</sequence>
<gene>
    <name evidence="3" type="ORF">AB205_0093980</name>
</gene>
<dbReference type="Pfam" id="PF13843">
    <property type="entry name" value="DDE_Tnp_1_7"/>
    <property type="match status" value="1"/>
</dbReference>
<proteinExistence type="predicted"/>
<evidence type="ECO:0000259" key="2">
    <source>
        <dbReference type="Pfam" id="PF13843"/>
    </source>
</evidence>
<dbReference type="Proteomes" id="UP000228934">
    <property type="component" value="Unassembled WGS sequence"/>
</dbReference>
<name>A0A2G9NC13_AQUCT</name>
<feature type="region of interest" description="Disordered" evidence="1">
    <location>
        <begin position="1"/>
        <end position="49"/>
    </location>
</feature>
<reference evidence="4" key="1">
    <citation type="journal article" date="2017" name="Nat. Commun.">
        <title>The North American bullfrog draft genome provides insight into hormonal regulation of long noncoding RNA.</title>
        <authorList>
            <person name="Hammond S.A."/>
            <person name="Warren R.L."/>
            <person name="Vandervalk B.P."/>
            <person name="Kucuk E."/>
            <person name="Khan H."/>
            <person name="Gibb E.A."/>
            <person name="Pandoh P."/>
            <person name="Kirk H."/>
            <person name="Zhao Y."/>
            <person name="Jones M."/>
            <person name="Mungall A.J."/>
            <person name="Coope R."/>
            <person name="Pleasance S."/>
            <person name="Moore R.A."/>
            <person name="Holt R.A."/>
            <person name="Round J.M."/>
            <person name="Ohora S."/>
            <person name="Walle B.V."/>
            <person name="Veldhoen N."/>
            <person name="Helbing C.C."/>
            <person name="Birol I."/>
        </authorList>
    </citation>
    <scope>NUCLEOTIDE SEQUENCE [LARGE SCALE GENOMIC DNA]</scope>
</reference>
<dbReference type="InterPro" id="IPR029526">
    <property type="entry name" value="PGBD"/>
</dbReference>
<feature type="compositionally biased region" description="Low complexity" evidence="1">
    <location>
        <begin position="33"/>
        <end position="45"/>
    </location>
</feature>
<protein>
    <recommendedName>
        <fullName evidence="2">PiggyBac transposable element-derived protein domain-containing protein</fullName>
    </recommendedName>
</protein>
<dbReference type="PANTHER" id="PTHR46599">
    <property type="entry name" value="PIGGYBAC TRANSPOSABLE ELEMENT-DERIVED PROTEIN 4"/>
    <property type="match status" value="1"/>
</dbReference>
<dbReference type="AlphaFoldDB" id="A0A2G9NC13"/>